<protein>
    <submittedName>
        <fullName evidence="1">Leucine-rich repeat domain superfamily</fullName>
    </submittedName>
</protein>
<keyword evidence="3" id="KW-1185">Reference proteome</keyword>
<dbReference type="Proteomes" id="UP000215914">
    <property type="component" value="Chromosome 17"/>
</dbReference>
<dbReference type="EMBL" id="CM007906">
    <property type="protein sequence ID" value="OTF87681.1"/>
    <property type="molecule type" value="Genomic_DNA"/>
</dbReference>
<organism evidence="2 3">
    <name type="scientific">Helianthus annuus</name>
    <name type="common">Common sunflower</name>
    <dbReference type="NCBI Taxonomy" id="4232"/>
    <lineage>
        <taxon>Eukaryota</taxon>
        <taxon>Viridiplantae</taxon>
        <taxon>Streptophyta</taxon>
        <taxon>Embryophyta</taxon>
        <taxon>Tracheophyta</taxon>
        <taxon>Spermatophyta</taxon>
        <taxon>Magnoliopsida</taxon>
        <taxon>eudicotyledons</taxon>
        <taxon>Gunneridae</taxon>
        <taxon>Pentapetalae</taxon>
        <taxon>asterids</taxon>
        <taxon>campanulids</taxon>
        <taxon>Asterales</taxon>
        <taxon>Asteraceae</taxon>
        <taxon>Asteroideae</taxon>
        <taxon>Heliantheae alliance</taxon>
        <taxon>Heliantheae</taxon>
        <taxon>Helianthus</taxon>
    </lineage>
</organism>
<dbReference type="STRING" id="4232.A0A251RTX8"/>
<name>A0A251RTX8_HELAN</name>
<evidence type="ECO:0000313" key="3">
    <source>
        <dbReference type="Proteomes" id="UP000215914"/>
    </source>
</evidence>
<dbReference type="EMBL" id="MNCJ02000332">
    <property type="protein sequence ID" value="KAF5757132.1"/>
    <property type="molecule type" value="Genomic_DNA"/>
</dbReference>
<gene>
    <name evidence="2" type="ORF">HannXRQ_Chr17g0564561</name>
    <name evidence="1" type="ORF">HanXRQr2_Chr17g0823041</name>
</gene>
<evidence type="ECO:0000313" key="2">
    <source>
        <dbReference type="EMBL" id="OTF87681.1"/>
    </source>
</evidence>
<reference evidence="1 3" key="1">
    <citation type="journal article" date="2017" name="Nature">
        <title>The sunflower genome provides insights into oil metabolism, flowering and Asterid evolution.</title>
        <authorList>
            <person name="Badouin H."/>
            <person name="Gouzy J."/>
            <person name="Grassa C.J."/>
            <person name="Murat F."/>
            <person name="Staton S.E."/>
            <person name="Cottret L."/>
            <person name="Lelandais-Briere C."/>
            <person name="Owens G.L."/>
            <person name="Carrere S."/>
            <person name="Mayjonade B."/>
            <person name="Legrand L."/>
            <person name="Gill N."/>
            <person name="Kane N.C."/>
            <person name="Bowers J.E."/>
            <person name="Hubner S."/>
            <person name="Bellec A."/>
            <person name="Berard A."/>
            <person name="Berges H."/>
            <person name="Blanchet N."/>
            <person name="Boniface M.C."/>
            <person name="Brunel D."/>
            <person name="Catrice O."/>
            <person name="Chaidir N."/>
            <person name="Claudel C."/>
            <person name="Donnadieu C."/>
            <person name="Faraut T."/>
            <person name="Fievet G."/>
            <person name="Helmstetter N."/>
            <person name="King M."/>
            <person name="Knapp S.J."/>
            <person name="Lai Z."/>
            <person name="Le Paslier M.C."/>
            <person name="Lippi Y."/>
            <person name="Lorenzon L."/>
            <person name="Mandel J.R."/>
            <person name="Marage G."/>
            <person name="Marchand G."/>
            <person name="Marquand E."/>
            <person name="Bret-Mestries E."/>
            <person name="Morien E."/>
            <person name="Nambeesan S."/>
            <person name="Nguyen T."/>
            <person name="Pegot-Espagnet P."/>
            <person name="Pouilly N."/>
            <person name="Raftis F."/>
            <person name="Sallet E."/>
            <person name="Schiex T."/>
            <person name="Thomas J."/>
            <person name="Vandecasteele C."/>
            <person name="Vares D."/>
            <person name="Vear F."/>
            <person name="Vautrin S."/>
            <person name="Crespi M."/>
            <person name="Mangin B."/>
            <person name="Burke J.M."/>
            <person name="Salse J."/>
            <person name="Munos S."/>
            <person name="Vincourt P."/>
            <person name="Rieseberg L.H."/>
            <person name="Langlade N.B."/>
        </authorList>
    </citation>
    <scope>NUCLEOTIDE SEQUENCE [LARGE SCALE GENOMIC DNA]</scope>
    <source>
        <strain evidence="3">cv. SF193</strain>
        <tissue evidence="1">Leaves</tissue>
    </source>
</reference>
<dbReference type="PANTHER" id="PTHR31293:SF12">
    <property type="entry name" value="RNI-LIKE SUPERFAMILY PROTEIN"/>
    <property type="match status" value="1"/>
</dbReference>
<dbReference type="PANTHER" id="PTHR31293">
    <property type="entry name" value="RNI-LIKE SUPERFAMILY PROTEIN"/>
    <property type="match status" value="1"/>
</dbReference>
<dbReference type="InterPro" id="IPR055294">
    <property type="entry name" value="FBL60-like"/>
</dbReference>
<proteinExistence type="predicted"/>
<accession>A0A251RTX8</accession>
<reference evidence="2" key="2">
    <citation type="submission" date="2017-02" db="EMBL/GenBank/DDBJ databases">
        <title>Sunflower complete genome.</title>
        <authorList>
            <person name="Langlade N."/>
            <person name="Munos S."/>
        </authorList>
    </citation>
    <scope>NUCLEOTIDE SEQUENCE [LARGE SCALE GENOMIC DNA]</scope>
    <source>
        <tissue evidence="2">Leaves</tissue>
    </source>
</reference>
<dbReference type="AlphaFoldDB" id="A0A251RTX8"/>
<reference evidence="1" key="3">
    <citation type="submission" date="2020-06" db="EMBL/GenBank/DDBJ databases">
        <title>Helianthus annuus Genome sequencing and assembly Release 2.</title>
        <authorList>
            <person name="Gouzy J."/>
            <person name="Langlade N."/>
            <person name="Munos S."/>
        </authorList>
    </citation>
    <scope>NUCLEOTIDE SEQUENCE</scope>
    <source>
        <tissue evidence="1">Leaves</tissue>
    </source>
</reference>
<evidence type="ECO:0000313" key="1">
    <source>
        <dbReference type="EMBL" id="KAF5757132.1"/>
    </source>
</evidence>
<sequence>MATKFAVRTSVLSKRWRYSWKLITNLDFNYTPTILGVSSFVGFVDHVIELCKTRQLQSFRIDFSSCSVQNSKVSNWIDQAVRLNVHELGIHVIKQLELPLSLFTCKTLTKLRLDSSCFCGLLMDFIPKHDSVHIPPDPPPDLGDRGFILEPVGLRFSGEGICGVGGLKNSEEDLKMKDVGMGWSDSARVSEISVGLDSGISRSIILSADDLVCLGNVLGDNWESRVLNEKLVFSNSDLKVSFSADSGLNGLRVGCSVNLIIEGLDRGDCYDEICSYQFGSVLEVLTKLAKCGGRLGGKDMFMKEVSGRVKFPQLDPNSNVFDLNSSGILNFMDKRKKRSIRNEGLMVKASKVMWDDKLCMKVPLEGNVAGKDEGIRG</sequence>
<dbReference type="InParanoid" id="A0A251RTX8"/>
<dbReference type="Gramene" id="mRNA:HanXRQr2_Chr17g0823041">
    <property type="protein sequence ID" value="mRNA:HanXRQr2_Chr17g0823041"/>
    <property type="gene ID" value="HanXRQr2_Chr17g0823041"/>
</dbReference>